<organism evidence="1">
    <name type="scientific">bioreactor metagenome</name>
    <dbReference type="NCBI Taxonomy" id="1076179"/>
    <lineage>
        <taxon>unclassified sequences</taxon>
        <taxon>metagenomes</taxon>
        <taxon>ecological metagenomes</taxon>
    </lineage>
</organism>
<sequence>MLGVEVKLEQIRVIEALRRLDKPDLVARVDFALFARHPGSVLEALDAREVEVRHRLH</sequence>
<protein>
    <submittedName>
        <fullName evidence="1">Uncharacterized protein</fullName>
    </submittedName>
</protein>
<evidence type="ECO:0000313" key="1">
    <source>
        <dbReference type="EMBL" id="MPM08555.1"/>
    </source>
</evidence>
<dbReference type="EMBL" id="VSSQ01001463">
    <property type="protein sequence ID" value="MPM08555.1"/>
    <property type="molecule type" value="Genomic_DNA"/>
</dbReference>
<reference evidence="1" key="1">
    <citation type="submission" date="2019-08" db="EMBL/GenBank/DDBJ databases">
        <authorList>
            <person name="Kucharzyk K."/>
            <person name="Murdoch R.W."/>
            <person name="Higgins S."/>
            <person name="Loffler F."/>
        </authorList>
    </citation>
    <scope>NUCLEOTIDE SEQUENCE</scope>
</reference>
<accession>A0A644WXB0</accession>
<proteinExistence type="predicted"/>
<comment type="caution">
    <text evidence="1">The sequence shown here is derived from an EMBL/GenBank/DDBJ whole genome shotgun (WGS) entry which is preliminary data.</text>
</comment>
<gene>
    <name evidence="1" type="ORF">SDC9_54868</name>
</gene>
<name>A0A644WXB0_9ZZZZ</name>
<dbReference type="AlphaFoldDB" id="A0A644WXB0"/>